<proteinExistence type="predicted"/>
<evidence type="ECO:0000313" key="2">
    <source>
        <dbReference type="Proteomes" id="UP000315496"/>
    </source>
</evidence>
<protein>
    <submittedName>
        <fullName evidence="1">Uncharacterized protein</fullName>
    </submittedName>
</protein>
<dbReference type="EMBL" id="VDLU01000002">
    <property type="protein sequence ID" value="TNJ28862.1"/>
    <property type="molecule type" value="Genomic_DNA"/>
</dbReference>
<evidence type="ECO:0000313" key="1">
    <source>
        <dbReference type="EMBL" id="TNJ28862.1"/>
    </source>
</evidence>
<sequence>MTSPIFLATRLSPEELLIEQGTLSIGAAFNLDENWHLLEASALSSTTHLLELVPLGPSGSLCAITVTGIICFASSTGQTIASHSFNSQVCKYAYYEYKRGVLIVAVQTLETIQIYTIKYDETGVTIRVTRTLPPSIVLDLGKIHCLTIAPQFITICSTSTSHGKKSMMTTLTVIEIGEEDAEPDTLVSTSFQLQGRPKTIQFDKSSQLIIVLKRGDTYYFFRYKFVAVVNTDGVRVVRGELLSEPQSGMQYQFRSCITKHSVLYAGRYPNYVCIECRKSPRSCTLTAHCEFASEREVLAVSNTPNGTFVVAVDPGRTRLDLYYNYIFSGSMNLLSRTGPLSKAKGKLLGCAIIPHTYRVLAYTSAGAIAIYQLPNAEGGLFHVFRSLTVPLASYAIEKSRQAILLLYDTHYVYLAMRSTGRDELAREPLVAWCPNPAQIPMYSRIFEEDRGPMEVTGFAVSHEGDMTLSITLRFRNEDTFIISLALREGEYHPDVALEMIRTTVHKEQLPSQDTMTGDEGCDVTTDSEPQEVVLSASLQKGSLTSNGEPRIAVASAEAVTAYGEA</sequence>
<reference evidence="1 2" key="1">
    <citation type="submission" date="2019-05" db="EMBL/GenBank/DDBJ databases">
        <title>The compact genome of Giardia muris reveals important steps in the evolution of intestinal protozoan parasites.</title>
        <authorList>
            <person name="Xu F."/>
            <person name="Jimenez-Gonzalez A."/>
            <person name="Einarsson E."/>
            <person name="Astvaldsson A."/>
            <person name="Peirasmaki D."/>
            <person name="Eckmann L."/>
            <person name="Andersson J.O."/>
            <person name="Svard S.G."/>
            <person name="Jerlstrom-Hultqvist J."/>
        </authorList>
    </citation>
    <scope>NUCLEOTIDE SEQUENCE [LARGE SCALE GENOMIC DNA]</scope>
    <source>
        <strain evidence="1 2">Roberts-Thomson</strain>
    </source>
</reference>
<organism evidence="1 2">
    <name type="scientific">Giardia muris</name>
    <dbReference type="NCBI Taxonomy" id="5742"/>
    <lineage>
        <taxon>Eukaryota</taxon>
        <taxon>Metamonada</taxon>
        <taxon>Diplomonadida</taxon>
        <taxon>Hexamitidae</taxon>
        <taxon>Giardiinae</taxon>
        <taxon>Giardia</taxon>
    </lineage>
</organism>
<dbReference type="VEuPathDB" id="GiardiaDB:GMRT_15546"/>
<dbReference type="AlphaFoldDB" id="A0A4Z1SSE2"/>
<name>A0A4Z1SSE2_GIAMU</name>
<comment type="caution">
    <text evidence="1">The sequence shown here is derived from an EMBL/GenBank/DDBJ whole genome shotgun (WGS) entry which is preliminary data.</text>
</comment>
<dbReference type="Proteomes" id="UP000315496">
    <property type="component" value="Chromosome 2"/>
</dbReference>
<accession>A0A4Z1SSE2</accession>
<dbReference type="OrthoDB" id="10250096at2759"/>
<gene>
    <name evidence="1" type="ORF">GMRT_15546</name>
</gene>
<keyword evidence="2" id="KW-1185">Reference proteome</keyword>